<comment type="pathway">
    <text evidence="8">Cell wall biogenesis; peptidoglycan biosynthesis.</text>
</comment>
<feature type="transmembrane region" description="Helical" evidence="8">
    <location>
        <begin position="201"/>
        <end position="225"/>
    </location>
</feature>
<proteinExistence type="inferred from homology"/>
<evidence type="ECO:0000313" key="10">
    <source>
        <dbReference type="EMBL" id="OGL87389.1"/>
    </source>
</evidence>
<keyword evidence="8 9" id="KW-0813">Transport</keyword>
<dbReference type="Proteomes" id="UP000178723">
    <property type="component" value="Unassembled WGS sequence"/>
</dbReference>
<comment type="subcellular location">
    <subcellularLocation>
        <location evidence="1 8">Cell membrane</location>
        <topology evidence="1 8">Multi-pass membrane protein</topology>
    </subcellularLocation>
</comment>
<feature type="transmembrane region" description="Helical" evidence="8">
    <location>
        <begin position="172"/>
        <end position="195"/>
    </location>
</feature>
<dbReference type="EMBL" id="MGEP01000013">
    <property type="protein sequence ID" value="OGL87389.1"/>
    <property type="molecule type" value="Genomic_DNA"/>
</dbReference>
<organism evidence="10 11">
    <name type="scientific">Candidatus Uhrbacteria bacterium RIFCSPLOWO2_02_FULL_48_12</name>
    <dbReference type="NCBI Taxonomy" id="1802407"/>
    <lineage>
        <taxon>Bacteria</taxon>
        <taxon>Candidatus Uhriibacteriota</taxon>
    </lineage>
</organism>
<keyword evidence="8 9" id="KW-0961">Cell wall biogenesis/degradation</keyword>
<reference evidence="10 11" key="1">
    <citation type="journal article" date="2016" name="Nat. Commun.">
        <title>Thousands of microbial genomes shed light on interconnected biogeochemical processes in an aquifer system.</title>
        <authorList>
            <person name="Anantharaman K."/>
            <person name="Brown C.T."/>
            <person name="Hug L.A."/>
            <person name="Sharon I."/>
            <person name="Castelle C.J."/>
            <person name="Probst A.J."/>
            <person name="Thomas B.C."/>
            <person name="Singh A."/>
            <person name="Wilkins M.J."/>
            <person name="Karaoz U."/>
            <person name="Brodie E.L."/>
            <person name="Williams K.H."/>
            <person name="Hubbard S.S."/>
            <person name="Banfield J.F."/>
        </authorList>
    </citation>
    <scope>NUCLEOTIDE SEQUENCE [LARGE SCALE GENOMIC DNA]</scope>
</reference>
<evidence type="ECO:0000256" key="1">
    <source>
        <dbReference type="ARBA" id="ARBA00004651"/>
    </source>
</evidence>
<feature type="transmembrane region" description="Helical" evidence="8">
    <location>
        <begin position="142"/>
        <end position="165"/>
    </location>
</feature>
<evidence type="ECO:0000313" key="11">
    <source>
        <dbReference type="Proteomes" id="UP000178723"/>
    </source>
</evidence>
<dbReference type="Pfam" id="PF03023">
    <property type="entry name" value="MurJ"/>
    <property type="match status" value="1"/>
</dbReference>
<evidence type="ECO:0000256" key="8">
    <source>
        <dbReference type="HAMAP-Rule" id="MF_02078"/>
    </source>
</evidence>
<dbReference type="AlphaFoldDB" id="A0A1F7VA08"/>
<evidence type="ECO:0000256" key="4">
    <source>
        <dbReference type="ARBA" id="ARBA00022960"/>
    </source>
</evidence>
<comment type="similarity">
    <text evidence="8 9">Belongs to the MurJ/MviN family.</text>
</comment>
<keyword evidence="2 8" id="KW-1003">Cell membrane</keyword>
<name>A0A1F7VA08_9BACT</name>
<feature type="transmembrane region" description="Helical" evidence="8">
    <location>
        <begin position="490"/>
        <end position="511"/>
    </location>
</feature>
<dbReference type="NCBIfam" id="TIGR01695">
    <property type="entry name" value="murJ_mviN"/>
    <property type="match status" value="1"/>
</dbReference>
<comment type="function">
    <text evidence="8 9">Involved in peptidoglycan biosynthesis. Transports lipid-linked peptidoglycan precursors from the inner to the outer leaflet of the cytoplasmic membrane.</text>
</comment>
<evidence type="ECO:0000256" key="9">
    <source>
        <dbReference type="PIRNR" id="PIRNR002869"/>
    </source>
</evidence>
<dbReference type="GO" id="GO:0034204">
    <property type="term" value="P:lipid translocation"/>
    <property type="evidence" value="ECO:0007669"/>
    <property type="project" value="TreeGrafter"/>
</dbReference>
<protein>
    <recommendedName>
        <fullName evidence="8">Probable lipid II flippase MurJ</fullName>
    </recommendedName>
</protein>
<dbReference type="InterPro" id="IPR051050">
    <property type="entry name" value="Lipid_II_flippase_MurJ/MviN"/>
</dbReference>
<keyword evidence="3 8" id="KW-0812">Transmembrane</keyword>
<evidence type="ECO:0000256" key="3">
    <source>
        <dbReference type="ARBA" id="ARBA00022692"/>
    </source>
</evidence>
<evidence type="ECO:0000256" key="5">
    <source>
        <dbReference type="ARBA" id="ARBA00022984"/>
    </source>
</evidence>
<dbReference type="PIRSF" id="PIRSF002869">
    <property type="entry name" value="MviN"/>
    <property type="match status" value="1"/>
</dbReference>
<comment type="caution">
    <text evidence="10">The sequence shown here is derived from an EMBL/GenBank/DDBJ whole genome shotgun (WGS) entry which is preliminary data.</text>
</comment>
<evidence type="ECO:0000256" key="7">
    <source>
        <dbReference type="ARBA" id="ARBA00023136"/>
    </source>
</evidence>
<dbReference type="GO" id="GO:0071555">
    <property type="term" value="P:cell wall organization"/>
    <property type="evidence" value="ECO:0007669"/>
    <property type="project" value="UniProtKB-UniRule"/>
</dbReference>
<dbReference type="GO" id="GO:0005886">
    <property type="term" value="C:plasma membrane"/>
    <property type="evidence" value="ECO:0007669"/>
    <property type="project" value="UniProtKB-SubCell"/>
</dbReference>
<feature type="transmembrane region" description="Helical" evidence="8">
    <location>
        <begin position="96"/>
        <end position="122"/>
    </location>
</feature>
<evidence type="ECO:0000256" key="6">
    <source>
        <dbReference type="ARBA" id="ARBA00022989"/>
    </source>
</evidence>
<keyword evidence="5 8" id="KW-0573">Peptidoglycan synthesis</keyword>
<feature type="transmembrane region" description="Helical" evidence="8">
    <location>
        <begin position="283"/>
        <end position="304"/>
    </location>
</feature>
<keyword evidence="4 8" id="KW-0133">Cell shape</keyword>
<dbReference type="GO" id="GO:0008360">
    <property type="term" value="P:regulation of cell shape"/>
    <property type="evidence" value="ECO:0007669"/>
    <property type="project" value="UniProtKB-UniRule"/>
</dbReference>
<feature type="transmembrane region" description="Helical" evidence="8">
    <location>
        <begin position="64"/>
        <end position="84"/>
    </location>
</feature>
<feature type="transmembrane region" description="Helical" evidence="8">
    <location>
        <begin position="394"/>
        <end position="413"/>
    </location>
</feature>
<accession>A0A1F7VA08</accession>
<dbReference type="UniPathway" id="UPA00219"/>
<feature type="transmembrane region" description="Helical" evidence="8">
    <location>
        <begin position="453"/>
        <end position="470"/>
    </location>
</feature>
<dbReference type="PANTHER" id="PTHR47019">
    <property type="entry name" value="LIPID II FLIPPASE MURJ"/>
    <property type="match status" value="1"/>
</dbReference>
<dbReference type="HAMAP" id="MF_02078">
    <property type="entry name" value="MurJ_MviN"/>
    <property type="match status" value="1"/>
</dbReference>
<keyword evidence="7 8" id="KW-0472">Membrane</keyword>
<dbReference type="STRING" id="1802407.A3I40_00095"/>
<gene>
    <name evidence="8" type="primary">murJ</name>
    <name evidence="10" type="ORF">A3I40_00095</name>
</gene>
<feature type="transmembrane region" description="Helical" evidence="8">
    <location>
        <begin position="325"/>
        <end position="348"/>
    </location>
</feature>
<feature type="transmembrane region" description="Helical" evidence="8">
    <location>
        <begin position="368"/>
        <end position="387"/>
    </location>
</feature>
<dbReference type="PANTHER" id="PTHR47019:SF1">
    <property type="entry name" value="LIPID II FLIPPASE MURJ"/>
    <property type="match status" value="1"/>
</dbReference>
<dbReference type="GO" id="GO:0009252">
    <property type="term" value="P:peptidoglycan biosynthetic process"/>
    <property type="evidence" value="ECO:0007669"/>
    <property type="project" value="UniProtKB-UniRule"/>
</dbReference>
<dbReference type="CDD" id="cd13123">
    <property type="entry name" value="MATE_MurJ_like"/>
    <property type="match status" value="1"/>
</dbReference>
<feature type="transmembrane region" description="Helical" evidence="8">
    <location>
        <begin position="12"/>
        <end position="30"/>
    </location>
</feature>
<sequence>MIKILFRRWLTRPSISITGAAAVIAAASFMSRLLGVFRDRVLAGQFGAGESLDVYYAAFRVPDLIYNLLIVGALSAGFIPVFVATRKRSQEGEAEAWRLTNAFLTTTFVSLLIICALGAIFIKQIVPMVTPGFSSEKTAAVAALSRIMFLSPLLLGISAVVGGVLQSFRNFFVFSLAPIFYNIGIIIGALVFVPWLGLTGLAWGVVLGAALHLAVQLPAAIRLGWPIGWAWDLRDKGLRSIWRLTVPRTLSLGVTQMNLLILTIIASYLASGSVAVFNLATNLYMLPVATVGIAYALAVFPTLSEKAAMDNWAGFKDSLRETVQHAFFFIVPSTVLLLLLRAQIVRAVLGSGAFDWTDTVLTFETLRFLTYSLFAQALIPILARAFYACQNTMTPLVVGVAGDFVTIFFGFVLVGSYGIMGLAAAFSIGSIVQVLGLWLALRWRVGKLGEGHLLEALWSFTLAGLVMAFVTQGVKTGLGQLLGTTTLLDIVLQGGLAGLAGLITYAAILYLRESEELDELMASWRWRPAAIEISQEGLDEGEGI</sequence>
<dbReference type="PRINTS" id="PR01806">
    <property type="entry name" value="VIRFACTRMVIN"/>
</dbReference>
<dbReference type="GO" id="GO:0015648">
    <property type="term" value="F:lipid-linked peptidoglycan transporter activity"/>
    <property type="evidence" value="ECO:0007669"/>
    <property type="project" value="UniProtKB-UniRule"/>
</dbReference>
<dbReference type="InterPro" id="IPR004268">
    <property type="entry name" value="MurJ"/>
</dbReference>
<feature type="transmembrane region" description="Helical" evidence="8">
    <location>
        <begin position="246"/>
        <end position="271"/>
    </location>
</feature>
<evidence type="ECO:0000256" key="2">
    <source>
        <dbReference type="ARBA" id="ARBA00022475"/>
    </source>
</evidence>
<feature type="transmembrane region" description="Helical" evidence="8">
    <location>
        <begin position="419"/>
        <end position="441"/>
    </location>
</feature>
<keyword evidence="6 8" id="KW-1133">Transmembrane helix</keyword>